<keyword evidence="9 12" id="KW-0472">Membrane</keyword>
<evidence type="ECO:0000256" key="4">
    <source>
        <dbReference type="ARBA" id="ARBA00022692"/>
    </source>
</evidence>
<dbReference type="OrthoDB" id="7694678at2759"/>
<dbReference type="PANTHER" id="PTHR10585">
    <property type="entry name" value="ER LUMEN PROTEIN RETAINING RECEPTOR"/>
    <property type="match status" value="1"/>
</dbReference>
<evidence type="ECO:0000313" key="14">
    <source>
        <dbReference type="Proteomes" id="UP000799441"/>
    </source>
</evidence>
<keyword evidence="6" id="KW-0931">ER-Golgi transport</keyword>
<keyword evidence="5" id="KW-0256">Endoplasmic reticulum</keyword>
<keyword evidence="3" id="KW-0813">Transport</keyword>
<organism evidence="13 14">
    <name type="scientific">Polychaeton citri CBS 116435</name>
    <dbReference type="NCBI Taxonomy" id="1314669"/>
    <lineage>
        <taxon>Eukaryota</taxon>
        <taxon>Fungi</taxon>
        <taxon>Dikarya</taxon>
        <taxon>Ascomycota</taxon>
        <taxon>Pezizomycotina</taxon>
        <taxon>Dothideomycetes</taxon>
        <taxon>Dothideomycetidae</taxon>
        <taxon>Capnodiales</taxon>
        <taxon>Capnodiaceae</taxon>
        <taxon>Polychaeton</taxon>
    </lineage>
</organism>
<protein>
    <recommendedName>
        <fullName evidence="15">ER lumen protein-retaining receptor</fullName>
    </recommendedName>
</protein>
<feature type="transmembrane region" description="Helical" evidence="12">
    <location>
        <begin position="62"/>
        <end position="82"/>
    </location>
</feature>
<dbReference type="EMBL" id="MU003795">
    <property type="protein sequence ID" value="KAF2720904.1"/>
    <property type="molecule type" value="Genomic_DNA"/>
</dbReference>
<feature type="transmembrane region" description="Helical" evidence="12">
    <location>
        <begin position="125"/>
        <end position="145"/>
    </location>
</feature>
<feature type="transmembrane region" description="Helical" evidence="12">
    <location>
        <begin position="32"/>
        <end position="50"/>
    </location>
</feature>
<feature type="compositionally biased region" description="Polar residues" evidence="11">
    <location>
        <begin position="258"/>
        <end position="274"/>
    </location>
</feature>
<dbReference type="GO" id="GO:0015031">
    <property type="term" value="P:protein transport"/>
    <property type="evidence" value="ECO:0007669"/>
    <property type="project" value="UniProtKB-KW"/>
</dbReference>
<comment type="similarity">
    <text evidence="2">Belongs to the ERD2 family.</text>
</comment>
<evidence type="ECO:0000256" key="8">
    <source>
        <dbReference type="ARBA" id="ARBA00022989"/>
    </source>
</evidence>
<feature type="region of interest" description="Disordered" evidence="11">
    <location>
        <begin position="291"/>
        <end position="365"/>
    </location>
</feature>
<evidence type="ECO:0000256" key="11">
    <source>
        <dbReference type="SAM" id="MobiDB-lite"/>
    </source>
</evidence>
<dbReference type="InterPro" id="IPR000133">
    <property type="entry name" value="ER_ret_rcpt"/>
</dbReference>
<sequence length="365" mass="41147">MPDLFQIIADLSHTSSKLILIFAIHRNRSAEGVSLLTQLLYVLVFITRYLDLLSPRAWANAYLVFYKLLYFTTSFYVIYIMMRVYPRTREKEQAWKLAIWSLIGCTLLAPLVMLSMTSTWSFMELFWDFSQILESVCILPQLLLLRQTSVPTVIDSYYLLTLGIYRMIYIIHWIWGYATGSPPITVSVVFGIVQTALYADFAWVYLTRQRVKLRGGVVVDSDDMSKGFLVRRIVGRVGRHSQDGLGDGSDEDGDALSRQENGTIRPTAPNSSNRWGVRGISVSADDTLHDYQARKTNGQPNRGTGEYADIEAERDAQMMDPSHFEDDDDVDAPPPPPPAKDAPSRAVPEVEGDSSAGEWQSNAPK</sequence>
<gene>
    <name evidence="13" type="ORF">K431DRAFT_303955</name>
</gene>
<evidence type="ECO:0000256" key="9">
    <source>
        <dbReference type="ARBA" id="ARBA00023136"/>
    </source>
</evidence>
<comment type="subcellular location">
    <subcellularLocation>
        <location evidence="1">Endoplasmic reticulum membrane</location>
        <topology evidence="1">Multi-pass membrane protein</topology>
    </subcellularLocation>
</comment>
<dbReference type="GO" id="GO:0006621">
    <property type="term" value="P:protein retention in ER lumen"/>
    <property type="evidence" value="ECO:0007669"/>
    <property type="project" value="InterPro"/>
</dbReference>
<evidence type="ECO:0000256" key="12">
    <source>
        <dbReference type="SAM" id="Phobius"/>
    </source>
</evidence>
<dbReference type="Pfam" id="PF00810">
    <property type="entry name" value="ER_lumen_recept"/>
    <property type="match status" value="1"/>
</dbReference>
<dbReference type="Proteomes" id="UP000799441">
    <property type="component" value="Unassembled WGS sequence"/>
</dbReference>
<accession>A0A9P4Q9Y3</accession>
<keyword evidence="10" id="KW-0675">Receptor</keyword>
<keyword evidence="7" id="KW-0653">Protein transport</keyword>
<keyword evidence="14" id="KW-1185">Reference proteome</keyword>
<feature type="transmembrane region" description="Helical" evidence="12">
    <location>
        <begin position="184"/>
        <end position="206"/>
    </location>
</feature>
<evidence type="ECO:0008006" key="15">
    <source>
        <dbReference type="Google" id="ProtNLM"/>
    </source>
</evidence>
<dbReference type="PRINTS" id="PR00660">
    <property type="entry name" value="ERLUMENR"/>
</dbReference>
<evidence type="ECO:0000256" key="3">
    <source>
        <dbReference type="ARBA" id="ARBA00022448"/>
    </source>
</evidence>
<feature type="transmembrane region" description="Helical" evidence="12">
    <location>
        <begin position="157"/>
        <end position="178"/>
    </location>
</feature>
<evidence type="ECO:0000256" key="1">
    <source>
        <dbReference type="ARBA" id="ARBA00004477"/>
    </source>
</evidence>
<reference evidence="13" key="1">
    <citation type="journal article" date="2020" name="Stud. Mycol.">
        <title>101 Dothideomycetes genomes: a test case for predicting lifestyles and emergence of pathogens.</title>
        <authorList>
            <person name="Haridas S."/>
            <person name="Albert R."/>
            <person name="Binder M."/>
            <person name="Bloem J."/>
            <person name="Labutti K."/>
            <person name="Salamov A."/>
            <person name="Andreopoulos B."/>
            <person name="Baker S."/>
            <person name="Barry K."/>
            <person name="Bills G."/>
            <person name="Bluhm B."/>
            <person name="Cannon C."/>
            <person name="Castanera R."/>
            <person name="Culley D."/>
            <person name="Daum C."/>
            <person name="Ezra D."/>
            <person name="Gonzalez J."/>
            <person name="Henrissat B."/>
            <person name="Kuo A."/>
            <person name="Liang C."/>
            <person name="Lipzen A."/>
            <person name="Lutzoni F."/>
            <person name="Magnuson J."/>
            <person name="Mondo S."/>
            <person name="Nolan M."/>
            <person name="Ohm R."/>
            <person name="Pangilinan J."/>
            <person name="Park H.-J."/>
            <person name="Ramirez L."/>
            <person name="Alfaro M."/>
            <person name="Sun H."/>
            <person name="Tritt A."/>
            <person name="Yoshinaga Y."/>
            <person name="Zwiers L.-H."/>
            <person name="Turgeon B."/>
            <person name="Goodwin S."/>
            <person name="Spatafora J."/>
            <person name="Crous P."/>
            <person name="Grigoriev I."/>
        </authorList>
    </citation>
    <scope>NUCLEOTIDE SEQUENCE</scope>
    <source>
        <strain evidence="13">CBS 116435</strain>
    </source>
</reference>
<evidence type="ECO:0000256" key="5">
    <source>
        <dbReference type="ARBA" id="ARBA00022824"/>
    </source>
</evidence>
<dbReference type="AlphaFoldDB" id="A0A9P4Q9Y3"/>
<feature type="region of interest" description="Disordered" evidence="11">
    <location>
        <begin position="240"/>
        <end position="277"/>
    </location>
</feature>
<proteinExistence type="inferred from homology"/>
<dbReference type="GO" id="GO:0046923">
    <property type="term" value="F:ER retention sequence binding"/>
    <property type="evidence" value="ECO:0007669"/>
    <property type="project" value="InterPro"/>
</dbReference>
<evidence type="ECO:0000256" key="7">
    <source>
        <dbReference type="ARBA" id="ARBA00022927"/>
    </source>
</evidence>
<name>A0A9P4Q9Y3_9PEZI</name>
<evidence type="ECO:0000256" key="2">
    <source>
        <dbReference type="ARBA" id="ARBA00010120"/>
    </source>
</evidence>
<dbReference type="GO" id="GO:0016192">
    <property type="term" value="P:vesicle-mediated transport"/>
    <property type="evidence" value="ECO:0007669"/>
    <property type="project" value="UniProtKB-KW"/>
</dbReference>
<comment type="caution">
    <text evidence="13">The sequence shown here is derived from an EMBL/GenBank/DDBJ whole genome shotgun (WGS) entry which is preliminary data.</text>
</comment>
<dbReference type="GO" id="GO:0005789">
    <property type="term" value="C:endoplasmic reticulum membrane"/>
    <property type="evidence" value="ECO:0007669"/>
    <property type="project" value="UniProtKB-SubCell"/>
</dbReference>
<feature type="transmembrane region" description="Helical" evidence="12">
    <location>
        <begin position="94"/>
        <end position="113"/>
    </location>
</feature>
<evidence type="ECO:0000256" key="6">
    <source>
        <dbReference type="ARBA" id="ARBA00022892"/>
    </source>
</evidence>
<evidence type="ECO:0000313" key="13">
    <source>
        <dbReference type="EMBL" id="KAF2720904.1"/>
    </source>
</evidence>
<keyword evidence="8 12" id="KW-1133">Transmembrane helix</keyword>
<keyword evidence="4 12" id="KW-0812">Transmembrane</keyword>
<evidence type="ECO:0000256" key="10">
    <source>
        <dbReference type="ARBA" id="ARBA00023170"/>
    </source>
</evidence>